<gene>
    <name evidence="2" type="ORF">FHR80_004525</name>
</gene>
<dbReference type="AlphaFoldDB" id="A0A7W4UL67"/>
<accession>A0A7W4UL67</accession>
<reference evidence="2 3" key="1">
    <citation type="submission" date="2020-08" db="EMBL/GenBank/DDBJ databases">
        <title>The Agave Microbiome: Exploring the role of microbial communities in plant adaptations to desert environments.</title>
        <authorList>
            <person name="Partida-Martinez L.P."/>
        </authorList>
    </citation>
    <scope>NUCLEOTIDE SEQUENCE [LARGE SCALE GENOMIC DNA]</scope>
    <source>
        <strain evidence="2 3">RAS26</strain>
    </source>
</reference>
<name>A0A7W4UL67_9CELL</name>
<dbReference type="EMBL" id="JACHVX010000012">
    <property type="protein sequence ID" value="MBB2925578.1"/>
    <property type="molecule type" value="Genomic_DNA"/>
</dbReference>
<organism evidence="2 3">
    <name type="scientific">Cellulomonas cellasea</name>
    <dbReference type="NCBI Taxonomy" id="43670"/>
    <lineage>
        <taxon>Bacteria</taxon>
        <taxon>Bacillati</taxon>
        <taxon>Actinomycetota</taxon>
        <taxon>Actinomycetes</taxon>
        <taxon>Micrococcales</taxon>
        <taxon>Cellulomonadaceae</taxon>
        <taxon>Cellulomonas</taxon>
    </lineage>
</organism>
<comment type="caution">
    <text evidence="2">The sequence shown here is derived from an EMBL/GenBank/DDBJ whole genome shotgun (WGS) entry which is preliminary data.</text>
</comment>
<proteinExistence type="predicted"/>
<feature type="region of interest" description="Disordered" evidence="1">
    <location>
        <begin position="22"/>
        <end position="48"/>
    </location>
</feature>
<evidence type="ECO:0000256" key="1">
    <source>
        <dbReference type="SAM" id="MobiDB-lite"/>
    </source>
</evidence>
<evidence type="ECO:0000313" key="3">
    <source>
        <dbReference type="Proteomes" id="UP000518206"/>
    </source>
</evidence>
<sequence>MSVSDYVASVLADVHGMPELAPAAHPGSGQGELPLVAKKGGARLARTA</sequence>
<dbReference type="Proteomes" id="UP000518206">
    <property type="component" value="Unassembled WGS sequence"/>
</dbReference>
<evidence type="ECO:0000313" key="2">
    <source>
        <dbReference type="EMBL" id="MBB2925578.1"/>
    </source>
</evidence>
<protein>
    <submittedName>
        <fullName evidence="2">Uncharacterized protein</fullName>
    </submittedName>
</protein>
<reference evidence="2 3" key="2">
    <citation type="submission" date="2020-08" db="EMBL/GenBank/DDBJ databases">
        <authorList>
            <person name="Partida-Martinez L."/>
            <person name="Huntemann M."/>
            <person name="Clum A."/>
            <person name="Wang J."/>
            <person name="Palaniappan K."/>
            <person name="Ritter S."/>
            <person name="Chen I.-M."/>
            <person name="Stamatis D."/>
            <person name="Reddy T."/>
            <person name="O'Malley R."/>
            <person name="Daum C."/>
            <person name="Shapiro N."/>
            <person name="Ivanova N."/>
            <person name="Kyrpides N."/>
            <person name="Woyke T."/>
        </authorList>
    </citation>
    <scope>NUCLEOTIDE SEQUENCE [LARGE SCALE GENOMIC DNA]</scope>
    <source>
        <strain evidence="2 3">RAS26</strain>
    </source>
</reference>